<dbReference type="Proteomes" id="UP000779574">
    <property type="component" value="Unassembled WGS sequence"/>
</dbReference>
<evidence type="ECO:0000313" key="1">
    <source>
        <dbReference type="EMBL" id="KAG9701340.1"/>
    </source>
</evidence>
<evidence type="ECO:0000313" key="2">
    <source>
        <dbReference type="Proteomes" id="UP000779574"/>
    </source>
</evidence>
<feature type="non-terminal residue" evidence="1">
    <location>
        <position position="269"/>
    </location>
</feature>
<protein>
    <submittedName>
        <fullName evidence="1">Uncharacterized protein</fullName>
    </submittedName>
</protein>
<accession>A0A9P8EXK8</accession>
<sequence length="269" mass="29641">MTSVILGETNHFSTFDRCLSIGQLTLLSSLSFNGRSYWCGNRRLLLLCRLRVIAIGSSLIVSFNIWCSILIRSLGLGQGDLTSNILNTGFIYKCISRVETAFSKSLREVLRCICGSELPLFVKELFHTLKTLPPILSRSSLASSSTSLRNSSSCIQPPFSVLRGSCDMETRTSGGKGLPPGSVIPMRFLRLIVSSLHKPAIDYAVIGELVDVRDWITKEGIVCVDIIAAVQVEVAHPLGKKLHVALVWLERLLQNGALMNQRREHLSQG</sequence>
<comment type="caution">
    <text evidence="1">The sequence shown here is derived from an EMBL/GenBank/DDBJ whole genome shotgun (WGS) entry which is preliminary data.</text>
</comment>
<organism evidence="1 2">
    <name type="scientific">Aureobasidium melanogenum</name>
    <name type="common">Aureobasidium pullulans var. melanogenum</name>
    <dbReference type="NCBI Taxonomy" id="46634"/>
    <lineage>
        <taxon>Eukaryota</taxon>
        <taxon>Fungi</taxon>
        <taxon>Dikarya</taxon>
        <taxon>Ascomycota</taxon>
        <taxon>Pezizomycotina</taxon>
        <taxon>Dothideomycetes</taxon>
        <taxon>Dothideomycetidae</taxon>
        <taxon>Dothideales</taxon>
        <taxon>Saccotheciaceae</taxon>
        <taxon>Aureobasidium</taxon>
    </lineage>
</organism>
<reference evidence="1" key="1">
    <citation type="journal article" date="2021" name="J Fungi (Basel)">
        <title>Virulence traits and population genomics of the black yeast Aureobasidium melanogenum.</title>
        <authorList>
            <person name="Cernosa A."/>
            <person name="Sun X."/>
            <person name="Gostincar C."/>
            <person name="Fang C."/>
            <person name="Gunde-Cimerman N."/>
            <person name="Song Z."/>
        </authorList>
    </citation>
    <scope>NUCLEOTIDE SEQUENCE</scope>
    <source>
        <strain evidence="1">EXF-9911</strain>
    </source>
</reference>
<gene>
    <name evidence="1" type="ORF">KCU76_g69</name>
</gene>
<reference evidence="1" key="2">
    <citation type="submission" date="2021-08" db="EMBL/GenBank/DDBJ databases">
        <authorList>
            <person name="Gostincar C."/>
            <person name="Sun X."/>
            <person name="Song Z."/>
            <person name="Gunde-Cimerman N."/>
        </authorList>
    </citation>
    <scope>NUCLEOTIDE SEQUENCE</scope>
    <source>
        <strain evidence="1">EXF-9911</strain>
    </source>
</reference>
<proteinExistence type="predicted"/>
<dbReference type="AlphaFoldDB" id="A0A9P8EXK8"/>
<dbReference type="EMBL" id="JAHFXF010000001">
    <property type="protein sequence ID" value="KAG9701340.1"/>
    <property type="molecule type" value="Genomic_DNA"/>
</dbReference>
<name>A0A9P8EXK8_AURME</name>